<reference evidence="1" key="1">
    <citation type="submission" date="2019-08" db="EMBL/GenBank/DDBJ databases">
        <authorList>
            <person name="Kucharzyk K."/>
            <person name="Murdoch R.W."/>
            <person name="Higgins S."/>
            <person name="Loffler F."/>
        </authorList>
    </citation>
    <scope>NUCLEOTIDE SEQUENCE</scope>
</reference>
<name>A0A645AWR3_9ZZZZ</name>
<organism evidence="1">
    <name type="scientific">bioreactor metagenome</name>
    <dbReference type="NCBI Taxonomy" id="1076179"/>
    <lineage>
        <taxon>unclassified sequences</taxon>
        <taxon>metagenomes</taxon>
        <taxon>ecological metagenomes</taxon>
    </lineage>
</organism>
<proteinExistence type="predicted"/>
<evidence type="ECO:0000313" key="1">
    <source>
        <dbReference type="EMBL" id="MPM57600.1"/>
    </source>
</evidence>
<comment type="caution">
    <text evidence="1">The sequence shown here is derived from an EMBL/GenBank/DDBJ whole genome shotgun (WGS) entry which is preliminary data.</text>
</comment>
<accession>A0A645AWR3</accession>
<sequence length="245" mass="26568">MRAEGQEFGGNGFANFPALIIKDIELCNVVDVPLDADLLADIVTKLVVGVKGAELLNTLVSDEGGVGLHEQHRRIFARRCRLFIAGAVLVHLDRCNPFLPGVLESPVLPGVVLLVFPLRPLLEELIHREQLAALKHFVNVLLPLGVGAGACEGARVALKPTRELVAYRLEKPLNGLVPRLIWERPSDFLDADALVEAHRLGVKLEVDVPLLAGLPGQGLRGVVPPVVDVQDLRDAPRLAVDHLDE</sequence>
<dbReference type="AlphaFoldDB" id="A0A645AWR3"/>
<gene>
    <name evidence="1" type="ORF">SDC9_104422</name>
</gene>
<dbReference type="EMBL" id="VSSQ01016353">
    <property type="protein sequence ID" value="MPM57600.1"/>
    <property type="molecule type" value="Genomic_DNA"/>
</dbReference>
<protein>
    <submittedName>
        <fullName evidence="1">Uncharacterized protein</fullName>
    </submittedName>
</protein>